<dbReference type="FunFam" id="2.40.290.10:FF:000008">
    <property type="entry name" value="ATP-dependent DNA helicase II subunit 2"/>
    <property type="match status" value="1"/>
</dbReference>
<dbReference type="InterPro" id="IPR016194">
    <property type="entry name" value="SPOC-like_C_dom_sf"/>
</dbReference>
<dbReference type="PROSITE" id="PS50234">
    <property type="entry name" value="VWFA"/>
    <property type="match status" value="1"/>
</dbReference>
<protein>
    <recommendedName>
        <fullName evidence="5 19">ATP-dependent DNA helicase II subunit 2</fullName>
        <ecNumber evidence="4 19">3.6.4.12</ecNumber>
    </recommendedName>
</protein>
<comment type="caution">
    <text evidence="22">The sequence shown here is derived from an EMBL/GenBank/DDBJ whole genome shotgun (WGS) entry which is preliminary data.</text>
</comment>
<dbReference type="Gene3D" id="3.40.50.410">
    <property type="entry name" value="von Willebrand factor, type A domain"/>
    <property type="match status" value="1"/>
</dbReference>
<dbReference type="FunFam" id="3.40.50.410:FF:000073">
    <property type="entry name" value="ATP-dependent DNA helicase II subunit 2"/>
    <property type="match status" value="1"/>
</dbReference>
<evidence type="ECO:0000256" key="11">
    <source>
        <dbReference type="ARBA" id="ARBA00022840"/>
    </source>
</evidence>
<dbReference type="InterPro" id="IPR006164">
    <property type="entry name" value="DNA_bd_Ku70/Ku80"/>
</dbReference>
<evidence type="ECO:0000256" key="10">
    <source>
        <dbReference type="ARBA" id="ARBA00022806"/>
    </source>
</evidence>
<dbReference type="GO" id="GO:0005524">
    <property type="term" value="F:ATP binding"/>
    <property type="evidence" value="ECO:0007669"/>
    <property type="project" value="UniProtKB-UniRule"/>
</dbReference>
<evidence type="ECO:0000256" key="1">
    <source>
        <dbReference type="ARBA" id="ARBA00004123"/>
    </source>
</evidence>
<dbReference type="Gene3D" id="1.25.40.240">
    <property type="entry name" value="Ku, C-terminal domain"/>
    <property type="match status" value="1"/>
</dbReference>
<evidence type="ECO:0000256" key="4">
    <source>
        <dbReference type="ARBA" id="ARBA00012551"/>
    </source>
</evidence>
<dbReference type="SUPFAM" id="SSF100939">
    <property type="entry name" value="SPOC domain-like"/>
    <property type="match status" value="1"/>
</dbReference>
<evidence type="ECO:0000313" key="22">
    <source>
        <dbReference type="EMBL" id="KAK0509989.1"/>
    </source>
</evidence>
<dbReference type="PANTHER" id="PTHR12604:SF4">
    <property type="entry name" value="X-RAY REPAIR CROSS-COMPLEMENTING PROTEIN 5"/>
    <property type="match status" value="1"/>
</dbReference>
<keyword evidence="8 19" id="KW-0227">DNA damage</keyword>
<dbReference type="EMBL" id="JAFEKC020000017">
    <property type="protein sequence ID" value="KAK0509989.1"/>
    <property type="molecule type" value="Genomic_DNA"/>
</dbReference>
<dbReference type="Gene3D" id="2.40.290.10">
    <property type="match status" value="1"/>
</dbReference>
<evidence type="ECO:0000256" key="5">
    <source>
        <dbReference type="ARBA" id="ARBA00021792"/>
    </source>
</evidence>
<evidence type="ECO:0000256" key="20">
    <source>
        <dbReference type="SAM" id="MobiDB-lite"/>
    </source>
</evidence>
<keyword evidence="10 19" id="KW-0347">Helicase</keyword>
<evidence type="ECO:0000256" key="14">
    <source>
        <dbReference type="ARBA" id="ARBA00023172"/>
    </source>
</evidence>
<evidence type="ECO:0000256" key="19">
    <source>
        <dbReference type="PIRNR" id="PIRNR016570"/>
    </source>
</evidence>
<evidence type="ECO:0000256" key="17">
    <source>
        <dbReference type="ARBA" id="ARBA00024890"/>
    </source>
</evidence>
<keyword evidence="14 19" id="KW-0233">DNA recombination</keyword>
<keyword evidence="6" id="KW-0158">Chromosome</keyword>
<evidence type="ECO:0000256" key="3">
    <source>
        <dbReference type="ARBA" id="ARBA00007726"/>
    </source>
</evidence>
<evidence type="ECO:0000256" key="16">
    <source>
        <dbReference type="ARBA" id="ARBA00023242"/>
    </source>
</evidence>
<dbReference type="InterPro" id="IPR005161">
    <property type="entry name" value="Ku_N"/>
</dbReference>
<dbReference type="PANTHER" id="PTHR12604">
    <property type="entry name" value="KU AUTOANTIGEN DNA HELICASE"/>
    <property type="match status" value="1"/>
</dbReference>
<dbReference type="InterPro" id="IPR036465">
    <property type="entry name" value="vWFA_dom_sf"/>
</dbReference>
<dbReference type="SUPFAM" id="SSF53300">
    <property type="entry name" value="vWA-like"/>
    <property type="match status" value="1"/>
</dbReference>
<dbReference type="Gene3D" id="1.10.1600.10">
    <property type="match status" value="1"/>
</dbReference>
<keyword evidence="9 19" id="KW-0378">Hydrolase</keyword>
<dbReference type="Pfam" id="PF08785">
    <property type="entry name" value="Ku_PK_bind"/>
    <property type="match status" value="1"/>
</dbReference>
<evidence type="ECO:0000259" key="21">
    <source>
        <dbReference type="PROSITE" id="PS50234"/>
    </source>
</evidence>
<feature type="region of interest" description="Disordered" evidence="20">
    <location>
        <begin position="569"/>
        <end position="593"/>
    </location>
</feature>
<proteinExistence type="inferred from homology"/>
<evidence type="ECO:0000256" key="8">
    <source>
        <dbReference type="ARBA" id="ARBA00022763"/>
    </source>
</evidence>
<feature type="region of interest" description="Disordered" evidence="20">
    <location>
        <begin position="267"/>
        <end position="301"/>
    </location>
</feature>
<dbReference type="CDD" id="cd00873">
    <property type="entry name" value="KU80"/>
    <property type="match status" value="1"/>
</dbReference>
<dbReference type="SUPFAM" id="SSF101420">
    <property type="entry name" value="C-terminal domain of Ku80"/>
    <property type="match status" value="1"/>
</dbReference>
<dbReference type="GO" id="GO:0000723">
    <property type="term" value="P:telomere maintenance"/>
    <property type="evidence" value="ECO:0007669"/>
    <property type="project" value="InterPro"/>
</dbReference>
<evidence type="ECO:0000256" key="2">
    <source>
        <dbReference type="ARBA" id="ARBA00004574"/>
    </source>
</evidence>
<dbReference type="GO" id="GO:0003690">
    <property type="term" value="F:double-stranded DNA binding"/>
    <property type="evidence" value="ECO:0007669"/>
    <property type="project" value="TreeGrafter"/>
</dbReference>
<dbReference type="SMART" id="SM00559">
    <property type="entry name" value="Ku78"/>
    <property type="match status" value="1"/>
</dbReference>
<evidence type="ECO:0000313" key="23">
    <source>
        <dbReference type="Proteomes" id="UP001166286"/>
    </source>
</evidence>
<reference evidence="22" key="1">
    <citation type="submission" date="2023-03" db="EMBL/GenBank/DDBJ databases">
        <title>Complete genome of Cladonia borealis.</title>
        <authorList>
            <person name="Park H."/>
        </authorList>
    </citation>
    <scope>NUCLEOTIDE SEQUENCE</scope>
    <source>
        <strain evidence="22">ANT050790</strain>
    </source>
</reference>
<comment type="catalytic activity">
    <reaction evidence="18 19">
        <text>ATP + H2O = ADP + phosphate + H(+)</text>
        <dbReference type="Rhea" id="RHEA:13065"/>
        <dbReference type="ChEBI" id="CHEBI:15377"/>
        <dbReference type="ChEBI" id="CHEBI:15378"/>
        <dbReference type="ChEBI" id="CHEBI:30616"/>
        <dbReference type="ChEBI" id="CHEBI:43474"/>
        <dbReference type="ChEBI" id="CHEBI:456216"/>
        <dbReference type="EC" id="3.6.4.12"/>
    </reaction>
</comment>
<evidence type="ECO:0000256" key="13">
    <source>
        <dbReference type="ARBA" id="ARBA00023125"/>
    </source>
</evidence>
<evidence type="ECO:0000256" key="9">
    <source>
        <dbReference type="ARBA" id="ARBA00022801"/>
    </source>
</evidence>
<gene>
    <name evidence="22" type="ORF">JMJ35_007383</name>
</gene>
<dbReference type="EC" id="3.6.4.12" evidence="4 19"/>
<keyword evidence="11 19" id="KW-0067">ATP-binding</keyword>
<dbReference type="Proteomes" id="UP001166286">
    <property type="component" value="Unassembled WGS sequence"/>
</dbReference>
<comment type="similarity">
    <text evidence="3 19">Belongs to the ku80 family.</text>
</comment>
<dbReference type="GO" id="GO:0003684">
    <property type="term" value="F:damaged DNA binding"/>
    <property type="evidence" value="ECO:0007669"/>
    <property type="project" value="InterPro"/>
</dbReference>
<dbReference type="InterPro" id="IPR002035">
    <property type="entry name" value="VWF_A"/>
</dbReference>
<organism evidence="22 23">
    <name type="scientific">Cladonia borealis</name>
    <dbReference type="NCBI Taxonomy" id="184061"/>
    <lineage>
        <taxon>Eukaryota</taxon>
        <taxon>Fungi</taxon>
        <taxon>Dikarya</taxon>
        <taxon>Ascomycota</taxon>
        <taxon>Pezizomycotina</taxon>
        <taxon>Lecanoromycetes</taxon>
        <taxon>OSLEUM clade</taxon>
        <taxon>Lecanoromycetidae</taxon>
        <taxon>Lecanorales</taxon>
        <taxon>Lecanorineae</taxon>
        <taxon>Cladoniaceae</taxon>
        <taxon>Cladonia</taxon>
    </lineage>
</organism>
<comment type="subcellular location">
    <subcellularLocation>
        <location evidence="2">Chromosome</location>
        <location evidence="2">Telomere</location>
    </subcellularLocation>
    <subcellularLocation>
        <location evidence="1 19">Nucleus</location>
    </subcellularLocation>
</comment>
<keyword evidence="13 19" id="KW-0238">DNA-binding</keyword>
<dbReference type="InterPro" id="IPR036494">
    <property type="entry name" value="Ku_C_sf"/>
</dbReference>
<sequence length="732" mass="82268">MADKEATVYIIDMGRSMGEKRYGREQSDLEWAMTYVWEKITSTVATDRKTAQLGVIGLRTDRTENELDKEESFEHICVLQEITQVLLPDLKRLRSKVKVSNTNKGDAISAIVIAIQMITKHCKKLKWKRKIVLVTDGRGTLDADPEGISEISKKIKADEMELVVVGVDFDDLDYGYKEEDKSTEKEINEATLRSLVEDCDGVFGTMQQAIEELGTPRLKMTRPVPSYKGQLTLGDPEHYDSALCIDVERYPKVMIRRPLSASQYVQRTDLSNDHTSTQSSETLLPDGDGRESGIPGVDPNGLTSVKNARTYQIIDEDAPGGKRDVSRDDLAKGYEYGRTAVHISESDLNVTKLETQAGLEIIGFVPWSTYERYISMSVSCVVIAQKTNTKAIMALSSLIHALFELESYAVARLVTKTDKEPVIVLLAPSIEVDYECLIDVQLPFTEDIRSYRFPPLDRVMTVSGKEIKEHRNLPNDALSAAMSAYVDRMDLSTFGKDDEGDEAEYMPITDTYSPVLHRIDQAVRWRAVHPNEPIPPVYEILTKYSKPPDQLVAKAKRQLEKLVAAADVKKVPPKTQSRKRNRDDIKPLSGLDVGALLGSKPKKPKITPENPIPEFRQALDVADSIEGIRDAAQQLSAIIETHIKDSFGDIAYPRAVEELKVLRDEMIDLEEPAIYNDFIKELKQKLLSEKLGGDRGEMWWEIRKGKLGLIEKRVSEQSNVGEEEAKLFLSSK</sequence>
<dbReference type="GO" id="GO:0016787">
    <property type="term" value="F:hydrolase activity"/>
    <property type="evidence" value="ECO:0007669"/>
    <property type="project" value="UniProtKB-KW"/>
</dbReference>
<comment type="function">
    <text evidence="17">Single-stranded DNA-dependent ATP-dependent helicase. Involved in non-homologous end joining (NHEJ) DNA double strand break repair. DNA-binding is sequence-independent but has a high affinity to nicks in double-stranded DNA and to the ends of duplex DNA. Binds to naturally occurring chromosomal ends, and therefore provides chromosomal end protection. Required also for telomere recombination to repair telomeric ends in the absence of telomerase. KU70, of the KU70/KU80 heterodimer, binds to the stem loop of TLC1, the RNA component of telomerase. Involved in telomere maintenance. Interacts with telomeric repeats and subtelomeric sequences thereby controlling telomere length and protecting against subtelomeric rearrangement. Maintains telomeric chromatin, which is involved in silencing the expression of genes located at the telomere. Required for mating-type switching.</text>
</comment>
<dbReference type="GO" id="GO:0000781">
    <property type="term" value="C:chromosome, telomeric region"/>
    <property type="evidence" value="ECO:0007669"/>
    <property type="project" value="UniProtKB-SubCell"/>
</dbReference>
<name>A0AA39QXY5_9LECA</name>
<evidence type="ECO:0000256" key="15">
    <source>
        <dbReference type="ARBA" id="ARBA00023204"/>
    </source>
</evidence>
<keyword evidence="7 19" id="KW-0547">Nucleotide-binding</keyword>
<dbReference type="GO" id="GO:0042162">
    <property type="term" value="F:telomeric DNA binding"/>
    <property type="evidence" value="ECO:0007669"/>
    <property type="project" value="InterPro"/>
</dbReference>
<keyword evidence="16 19" id="KW-0539">Nucleus</keyword>
<keyword evidence="15 19" id="KW-0234">DNA repair</keyword>
<feature type="domain" description="VWFA" evidence="21">
    <location>
        <begin position="6"/>
        <end position="213"/>
    </location>
</feature>
<keyword evidence="23" id="KW-1185">Reference proteome</keyword>
<feature type="compositionally biased region" description="Polar residues" evidence="20">
    <location>
        <begin position="267"/>
        <end position="282"/>
    </location>
</feature>
<evidence type="ECO:0000256" key="6">
    <source>
        <dbReference type="ARBA" id="ARBA00022454"/>
    </source>
</evidence>
<dbReference type="InterPro" id="IPR014893">
    <property type="entry name" value="Ku_PK_bind"/>
</dbReference>
<evidence type="ECO:0000256" key="12">
    <source>
        <dbReference type="ARBA" id="ARBA00022895"/>
    </source>
</evidence>
<dbReference type="AlphaFoldDB" id="A0AA39QXY5"/>
<dbReference type="GO" id="GO:0006303">
    <property type="term" value="P:double-strand break repair via nonhomologous end joining"/>
    <property type="evidence" value="ECO:0007669"/>
    <property type="project" value="InterPro"/>
</dbReference>
<accession>A0AA39QXY5</accession>
<evidence type="ECO:0000256" key="18">
    <source>
        <dbReference type="ARBA" id="ARBA00047995"/>
    </source>
</evidence>
<dbReference type="PIRSF" id="PIRSF016570">
    <property type="entry name" value="Ku80"/>
    <property type="match status" value="1"/>
</dbReference>
<keyword evidence="12" id="KW-0779">Telomere</keyword>
<dbReference type="Pfam" id="PF03731">
    <property type="entry name" value="Ku_N"/>
    <property type="match status" value="1"/>
</dbReference>
<dbReference type="GO" id="GO:0006310">
    <property type="term" value="P:DNA recombination"/>
    <property type="evidence" value="ECO:0007669"/>
    <property type="project" value="UniProtKB-KW"/>
</dbReference>
<dbReference type="Pfam" id="PF02735">
    <property type="entry name" value="Ku"/>
    <property type="match status" value="1"/>
</dbReference>
<dbReference type="InterPro" id="IPR024193">
    <property type="entry name" value="Ku80"/>
</dbReference>
<dbReference type="FunFam" id="1.10.1600.10:FF:000002">
    <property type="entry name" value="X-ray repair cross-complementing protein 5"/>
    <property type="match status" value="1"/>
</dbReference>
<dbReference type="GO" id="GO:0003678">
    <property type="term" value="F:DNA helicase activity"/>
    <property type="evidence" value="ECO:0007669"/>
    <property type="project" value="UniProtKB-EC"/>
</dbReference>
<dbReference type="GO" id="GO:0043564">
    <property type="term" value="C:Ku70:Ku80 complex"/>
    <property type="evidence" value="ECO:0007669"/>
    <property type="project" value="InterPro"/>
</dbReference>
<evidence type="ECO:0000256" key="7">
    <source>
        <dbReference type="ARBA" id="ARBA00022741"/>
    </source>
</evidence>